<feature type="region of interest" description="Disordered" evidence="1">
    <location>
        <begin position="88"/>
        <end position="191"/>
    </location>
</feature>
<evidence type="ECO:0000313" key="2">
    <source>
        <dbReference type="EMBL" id="SAM08217.1"/>
    </source>
</evidence>
<feature type="compositionally biased region" description="Low complexity" evidence="1">
    <location>
        <begin position="133"/>
        <end position="148"/>
    </location>
</feature>
<sequence>MSLSSYSSSGYSSGTVLVDKLHSDEAMALATAWQTSLVENVGYLLYYFTLIVGRLEQFKTQHELARNFYDDVEFCPLSSFDEVAAHRNRIQQRSPYSSPRSSPPVSYNSTASPPKRKAIPIINPENMTPVAVGQQHQQPYGHHQQQQHPHYHHQQQQDYFPTAQWQSYTQERPSSSSSSSGSSLSSSASMFSPSSMIQNHVIPIINPSTGQALLHHPMYDVTVR</sequence>
<name>A0A168SC19_ABSGL</name>
<proteinExistence type="predicted"/>
<dbReference type="OrthoDB" id="2425329at2759"/>
<feature type="compositionally biased region" description="Low complexity" evidence="1">
    <location>
        <begin position="93"/>
        <end position="109"/>
    </location>
</feature>
<evidence type="ECO:0000256" key="1">
    <source>
        <dbReference type="SAM" id="MobiDB-lite"/>
    </source>
</evidence>
<dbReference type="STRING" id="4829.A0A168SC19"/>
<protein>
    <submittedName>
        <fullName evidence="2">Uncharacterized protein</fullName>
    </submittedName>
</protein>
<feature type="compositionally biased region" description="Low complexity" evidence="1">
    <location>
        <begin position="174"/>
        <end position="191"/>
    </location>
</feature>
<reference evidence="2" key="1">
    <citation type="submission" date="2016-04" db="EMBL/GenBank/DDBJ databases">
        <authorList>
            <person name="Evans L.H."/>
            <person name="Alamgir A."/>
            <person name="Owens N."/>
            <person name="Weber N.D."/>
            <person name="Virtaneva K."/>
            <person name="Barbian K."/>
            <person name="Babar A."/>
            <person name="Rosenke K."/>
        </authorList>
    </citation>
    <scope>NUCLEOTIDE SEQUENCE [LARGE SCALE GENOMIC DNA]</scope>
    <source>
        <strain evidence="2">CBS 101.48</strain>
    </source>
</reference>
<organism evidence="2">
    <name type="scientific">Absidia glauca</name>
    <name type="common">Pin mould</name>
    <dbReference type="NCBI Taxonomy" id="4829"/>
    <lineage>
        <taxon>Eukaryota</taxon>
        <taxon>Fungi</taxon>
        <taxon>Fungi incertae sedis</taxon>
        <taxon>Mucoromycota</taxon>
        <taxon>Mucoromycotina</taxon>
        <taxon>Mucoromycetes</taxon>
        <taxon>Mucorales</taxon>
        <taxon>Cunninghamellaceae</taxon>
        <taxon>Absidia</taxon>
    </lineage>
</organism>
<feature type="compositionally biased region" description="Polar residues" evidence="1">
    <location>
        <begin position="163"/>
        <end position="173"/>
    </location>
</feature>
<dbReference type="Proteomes" id="UP000078561">
    <property type="component" value="Unassembled WGS sequence"/>
</dbReference>
<keyword evidence="3" id="KW-1185">Reference proteome</keyword>
<accession>A0A168SC19</accession>
<evidence type="ECO:0000313" key="3">
    <source>
        <dbReference type="Proteomes" id="UP000078561"/>
    </source>
</evidence>
<gene>
    <name evidence="2" type="primary">ABSGL_13879.1 scaffold 14340</name>
</gene>
<dbReference type="AlphaFoldDB" id="A0A168SC19"/>
<dbReference type="EMBL" id="LT554889">
    <property type="protein sequence ID" value="SAM08217.1"/>
    <property type="molecule type" value="Genomic_DNA"/>
</dbReference>
<dbReference type="InParanoid" id="A0A168SC19"/>